<dbReference type="EMBL" id="JAAXYH010000002">
    <property type="protein sequence ID" value="NMH64192.1"/>
    <property type="molecule type" value="Genomic_DNA"/>
</dbReference>
<proteinExistence type="predicted"/>
<evidence type="ECO:0000259" key="4">
    <source>
        <dbReference type="Pfam" id="PF14870"/>
    </source>
</evidence>
<dbReference type="SUPFAM" id="SSF50939">
    <property type="entry name" value="Sialidases"/>
    <property type="match status" value="1"/>
</dbReference>
<gene>
    <name evidence="5" type="ORF">HC757_03285</name>
</gene>
<comment type="caution">
    <text evidence="5">The sequence shown here is derived from an EMBL/GenBank/DDBJ whole genome shotgun (WGS) entry which is preliminary data.</text>
</comment>
<evidence type="ECO:0000256" key="3">
    <source>
        <dbReference type="SAM" id="SignalP"/>
    </source>
</evidence>
<keyword evidence="1" id="KW-0602">Photosynthesis</keyword>
<keyword evidence="6" id="KW-1185">Reference proteome</keyword>
<dbReference type="GO" id="GO:0015979">
    <property type="term" value="P:photosynthesis"/>
    <property type="evidence" value="ECO:0007669"/>
    <property type="project" value="UniProtKB-KW"/>
</dbReference>
<accession>A0A972JKB8</accession>
<sequence>MPYRMLRLVCAVGALSVSALVSATPNLDPLTSQIQPLAVSSLVLDIGKAGDTLVAVGDKGHVLLHGSADEAWHQVATPVTSLLTKVFFLDAKLGWAVGHDASIIHTRDGGQTWTVQMQAPEIEKPLFDVVFFNANEGIAVGAYGLFYRTLDGGEHWQEEFHQELLFEEDVAYLADLKANDEAAYLSERASLLAHFNRILPLKDGRLLLVGELGMLAVSADKGRQFSRLELNYEGSMFNAVELDDAVYVMGLRGHVFKSDSSLQAWQPIAIPASSSINAALAGEQDDLILIGNAGVIIEVNGSGQASLLARRQGENLVAMARDAKGNLWLAGSQGLFIFKQ</sequence>
<dbReference type="Pfam" id="PF14870">
    <property type="entry name" value="PSII_BNR"/>
    <property type="match status" value="1"/>
</dbReference>
<dbReference type="InterPro" id="IPR015943">
    <property type="entry name" value="WD40/YVTN_repeat-like_dom_sf"/>
</dbReference>
<organism evidence="5 6">
    <name type="scientific">Shewanella salipaludis</name>
    <dbReference type="NCBI Taxonomy" id="2723052"/>
    <lineage>
        <taxon>Bacteria</taxon>
        <taxon>Pseudomonadati</taxon>
        <taxon>Pseudomonadota</taxon>
        <taxon>Gammaproteobacteria</taxon>
        <taxon>Alteromonadales</taxon>
        <taxon>Shewanellaceae</taxon>
        <taxon>Shewanella</taxon>
    </lineage>
</organism>
<evidence type="ECO:0000256" key="2">
    <source>
        <dbReference type="ARBA" id="ARBA00023276"/>
    </source>
</evidence>
<keyword evidence="2" id="KW-0604">Photosystem II</keyword>
<dbReference type="AlphaFoldDB" id="A0A972JKB8"/>
<evidence type="ECO:0000313" key="6">
    <source>
        <dbReference type="Proteomes" id="UP000737113"/>
    </source>
</evidence>
<feature type="domain" description="Photosynthesis system II assembly factor Ycf48/Hcf136-like" evidence="4">
    <location>
        <begin position="68"/>
        <end position="157"/>
    </location>
</feature>
<evidence type="ECO:0000313" key="5">
    <source>
        <dbReference type="EMBL" id="NMH64192.1"/>
    </source>
</evidence>
<dbReference type="RefSeq" id="WP_169562885.1">
    <property type="nucleotide sequence ID" value="NZ_JAAXYH010000002.1"/>
</dbReference>
<evidence type="ECO:0000256" key="1">
    <source>
        <dbReference type="ARBA" id="ARBA00022531"/>
    </source>
</evidence>
<dbReference type="PANTHER" id="PTHR47199:SF2">
    <property type="entry name" value="PHOTOSYSTEM II STABILITY_ASSEMBLY FACTOR HCF136, CHLOROPLASTIC"/>
    <property type="match status" value="1"/>
</dbReference>
<dbReference type="Gene3D" id="2.130.10.10">
    <property type="entry name" value="YVTN repeat-like/Quinoprotein amine dehydrogenase"/>
    <property type="match status" value="1"/>
</dbReference>
<feature type="chain" id="PRO_5037514889" description="Photosynthesis system II assembly factor Ycf48/Hcf136-like domain-containing protein" evidence="3">
    <location>
        <begin position="24"/>
        <end position="340"/>
    </location>
</feature>
<feature type="signal peptide" evidence="3">
    <location>
        <begin position="1"/>
        <end position="23"/>
    </location>
</feature>
<reference evidence="5" key="1">
    <citation type="submission" date="2020-04" db="EMBL/GenBank/DDBJ databases">
        <title>Description of Shewanella salipaludis sp. nov., isolated from a salt marsh.</title>
        <authorList>
            <person name="Park S."/>
            <person name="Yoon J.-H."/>
        </authorList>
    </citation>
    <scope>NUCLEOTIDE SEQUENCE</scope>
    <source>
        <strain evidence="5">SHSM-M6</strain>
    </source>
</reference>
<protein>
    <recommendedName>
        <fullName evidence="4">Photosynthesis system II assembly factor Ycf48/Hcf136-like domain-containing protein</fullName>
    </recommendedName>
</protein>
<dbReference type="Proteomes" id="UP000737113">
    <property type="component" value="Unassembled WGS sequence"/>
</dbReference>
<dbReference type="InterPro" id="IPR036278">
    <property type="entry name" value="Sialidase_sf"/>
</dbReference>
<dbReference type="InterPro" id="IPR028203">
    <property type="entry name" value="PSII_CF48-like_dom"/>
</dbReference>
<dbReference type="PANTHER" id="PTHR47199">
    <property type="entry name" value="PHOTOSYSTEM II STABILITY/ASSEMBLY FACTOR HCF136, CHLOROPLASTIC"/>
    <property type="match status" value="1"/>
</dbReference>
<keyword evidence="3" id="KW-0732">Signal</keyword>
<name>A0A972JKB8_9GAMM</name>
<dbReference type="GO" id="GO:0009523">
    <property type="term" value="C:photosystem II"/>
    <property type="evidence" value="ECO:0007669"/>
    <property type="project" value="UniProtKB-KW"/>
</dbReference>